<proteinExistence type="predicted"/>
<dbReference type="PROSITE" id="PS51257">
    <property type="entry name" value="PROKAR_LIPOPROTEIN"/>
    <property type="match status" value="1"/>
</dbReference>
<evidence type="ECO:0000313" key="3">
    <source>
        <dbReference type="Proteomes" id="UP001476798"/>
    </source>
</evidence>
<protein>
    <submittedName>
        <fullName evidence="2">Uncharacterized protein</fullName>
    </submittedName>
</protein>
<gene>
    <name evidence="2" type="ORF">GOODEAATRI_032118</name>
</gene>
<keyword evidence="3" id="KW-1185">Reference proteome</keyword>
<feature type="chain" id="PRO_5046435479" evidence="1">
    <location>
        <begin position="18"/>
        <end position="110"/>
    </location>
</feature>
<dbReference type="Proteomes" id="UP001476798">
    <property type="component" value="Unassembled WGS sequence"/>
</dbReference>
<evidence type="ECO:0000256" key="1">
    <source>
        <dbReference type="SAM" id="SignalP"/>
    </source>
</evidence>
<evidence type="ECO:0000313" key="2">
    <source>
        <dbReference type="EMBL" id="MEQ2190090.1"/>
    </source>
</evidence>
<keyword evidence="1" id="KW-0732">Signal</keyword>
<feature type="signal peptide" evidence="1">
    <location>
        <begin position="1"/>
        <end position="17"/>
    </location>
</feature>
<reference evidence="2 3" key="1">
    <citation type="submission" date="2021-06" db="EMBL/GenBank/DDBJ databases">
        <authorList>
            <person name="Palmer J.M."/>
        </authorList>
    </citation>
    <scope>NUCLEOTIDE SEQUENCE [LARGE SCALE GENOMIC DNA]</scope>
    <source>
        <strain evidence="2 3">GA_2019</strain>
        <tissue evidence="2">Muscle</tissue>
    </source>
</reference>
<name>A0ABV0Q2T7_9TELE</name>
<accession>A0ABV0Q2T7</accession>
<organism evidence="2 3">
    <name type="scientific">Goodea atripinnis</name>
    <dbReference type="NCBI Taxonomy" id="208336"/>
    <lineage>
        <taxon>Eukaryota</taxon>
        <taxon>Metazoa</taxon>
        <taxon>Chordata</taxon>
        <taxon>Craniata</taxon>
        <taxon>Vertebrata</taxon>
        <taxon>Euteleostomi</taxon>
        <taxon>Actinopterygii</taxon>
        <taxon>Neopterygii</taxon>
        <taxon>Teleostei</taxon>
        <taxon>Neoteleostei</taxon>
        <taxon>Acanthomorphata</taxon>
        <taxon>Ovalentaria</taxon>
        <taxon>Atherinomorphae</taxon>
        <taxon>Cyprinodontiformes</taxon>
        <taxon>Goodeidae</taxon>
        <taxon>Goodea</taxon>
    </lineage>
</organism>
<sequence>MWRLSAALTLSLRFLNSMPLFFLFGCALKHTTMPEVRTNISLPAFLLGKTLQKNIRSDSCSAPFQIVSFQPRSESKAAENLQLNQFRFYHQALWTGDPMKPKYIDITRLK</sequence>
<comment type="caution">
    <text evidence="2">The sequence shown here is derived from an EMBL/GenBank/DDBJ whole genome shotgun (WGS) entry which is preliminary data.</text>
</comment>
<dbReference type="EMBL" id="JAHRIO010095754">
    <property type="protein sequence ID" value="MEQ2190090.1"/>
    <property type="molecule type" value="Genomic_DNA"/>
</dbReference>